<feature type="compositionally biased region" description="Low complexity" evidence="1">
    <location>
        <begin position="69"/>
        <end position="88"/>
    </location>
</feature>
<evidence type="ECO:0000256" key="3">
    <source>
        <dbReference type="SAM" id="SignalP"/>
    </source>
</evidence>
<reference evidence="5" key="1">
    <citation type="submission" date="2016-10" db="EMBL/GenBank/DDBJ databases">
        <authorList>
            <person name="Varghese N."/>
            <person name="Submissions S."/>
        </authorList>
    </citation>
    <scope>NUCLEOTIDE SEQUENCE [LARGE SCALE GENOMIC DNA]</scope>
    <source>
        <strain evidence="5">CGMCC 4.7047</strain>
    </source>
</reference>
<protein>
    <recommendedName>
        <fullName evidence="6">LPXTG cell wall anchor domain-containing protein</fullName>
    </recommendedName>
</protein>
<sequence length="363" mass="37556">MKLRRAAAAAAVTAVMAPAALLAASPAFATDGEPPAGTQETVQEDGTAGDTTEPGTGDSTEHDADDTGPDTTPDPADTGTAETEPTGTTDEHEILGAISGPGGGEDSDDDTDEEEDEDSEEEDTDDDTGEGGEDTDDSGQLPDPDAECTDYTWDVEAIGTELIGLPSEVVAGRWTEFTYRITNGFDQPVEELYAFAEVYAWDNKNFDDIAIDLQWFVDGAWENIEDAWGYFGVTGVLAPGEYADARLRLKAAADAPAGTGYALSTGVYVSPDGTCQEGEFTTSYFDIVPAGTTPDDTPAPSTKEPVNKPAPQGEFAQLPVTGELAATGASSVLPLFTLAGAAAVALGAGTMVAVRRRSGTATA</sequence>
<dbReference type="Proteomes" id="UP000198873">
    <property type="component" value="Unassembled WGS sequence"/>
</dbReference>
<gene>
    <name evidence="4" type="ORF">SAMN05444716_10141</name>
</gene>
<keyword evidence="2" id="KW-0812">Transmembrane</keyword>
<organism evidence="4 5">
    <name type="scientific">Streptomyces harbinensis</name>
    <dbReference type="NCBI Taxonomy" id="1176198"/>
    <lineage>
        <taxon>Bacteria</taxon>
        <taxon>Bacillati</taxon>
        <taxon>Actinomycetota</taxon>
        <taxon>Actinomycetes</taxon>
        <taxon>Kitasatosporales</taxon>
        <taxon>Streptomycetaceae</taxon>
        <taxon>Streptomyces</taxon>
    </lineage>
</organism>
<keyword evidence="2" id="KW-0472">Membrane</keyword>
<proteinExistence type="predicted"/>
<feature type="compositionally biased region" description="Polar residues" evidence="1">
    <location>
        <begin position="49"/>
        <end position="58"/>
    </location>
</feature>
<name>A0A1I6NTZ8_9ACTN</name>
<evidence type="ECO:0008006" key="6">
    <source>
        <dbReference type="Google" id="ProtNLM"/>
    </source>
</evidence>
<accession>A0A1I6NTZ8</accession>
<feature type="region of interest" description="Disordered" evidence="1">
    <location>
        <begin position="291"/>
        <end position="314"/>
    </location>
</feature>
<evidence type="ECO:0000256" key="1">
    <source>
        <dbReference type="SAM" id="MobiDB-lite"/>
    </source>
</evidence>
<feature type="compositionally biased region" description="Acidic residues" evidence="1">
    <location>
        <begin position="105"/>
        <end position="137"/>
    </location>
</feature>
<dbReference type="AlphaFoldDB" id="A0A1I6NTZ8"/>
<keyword evidence="2" id="KW-1133">Transmembrane helix</keyword>
<keyword evidence="3" id="KW-0732">Signal</keyword>
<evidence type="ECO:0000313" key="5">
    <source>
        <dbReference type="Proteomes" id="UP000198873"/>
    </source>
</evidence>
<dbReference type="STRING" id="1176198.SAMN05444716_10141"/>
<feature type="chain" id="PRO_5011745533" description="LPXTG cell wall anchor domain-containing protein" evidence="3">
    <location>
        <begin position="30"/>
        <end position="363"/>
    </location>
</feature>
<evidence type="ECO:0000313" key="4">
    <source>
        <dbReference type="EMBL" id="SFS31432.1"/>
    </source>
</evidence>
<feature type="region of interest" description="Disordered" evidence="1">
    <location>
        <begin position="28"/>
        <end position="148"/>
    </location>
</feature>
<evidence type="ECO:0000256" key="2">
    <source>
        <dbReference type="SAM" id="Phobius"/>
    </source>
</evidence>
<keyword evidence="5" id="KW-1185">Reference proteome</keyword>
<feature type="signal peptide" evidence="3">
    <location>
        <begin position="1"/>
        <end position="29"/>
    </location>
</feature>
<feature type="transmembrane region" description="Helical" evidence="2">
    <location>
        <begin position="332"/>
        <end position="354"/>
    </location>
</feature>
<feature type="compositionally biased region" description="Low complexity" evidence="1">
    <location>
        <begin position="291"/>
        <end position="302"/>
    </location>
</feature>
<dbReference type="EMBL" id="FPAB01000001">
    <property type="protein sequence ID" value="SFS31432.1"/>
    <property type="molecule type" value="Genomic_DNA"/>
</dbReference>